<keyword evidence="5" id="KW-0547">Nucleotide-binding</keyword>
<evidence type="ECO:0000256" key="7">
    <source>
        <dbReference type="ARBA" id="ARBA00022840"/>
    </source>
</evidence>
<dbReference type="GO" id="GO:0016020">
    <property type="term" value="C:membrane"/>
    <property type="evidence" value="ECO:0007669"/>
    <property type="project" value="InterPro"/>
</dbReference>
<keyword evidence="7" id="KW-0067">ATP-binding</keyword>
<dbReference type="RefSeq" id="WP_147783736.1">
    <property type="nucleotide sequence ID" value="NZ_VRMG01000008.1"/>
</dbReference>
<keyword evidence="9" id="KW-1133">Transmembrane helix</keyword>
<feature type="domain" description="Signal transduction histidine kinase subgroup 3 dimerisation and phosphoacceptor" evidence="10">
    <location>
        <begin position="189"/>
        <end position="255"/>
    </location>
</feature>
<dbReference type="PANTHER" id="PTHR24421">
    <property type="entry name" value="NITRATE/NITRITE SENSOR PROTEIN NARX-RELATED"/>
    <property type="match status" value="1"/>
</dbReference>
<evidence type="ECO:0000256" key="6">
    <source>
        <dbReference type="ARBA" id="ARBA00022777"/>
    </source>
</evidence>
<keyword evidence="6 11" id="KW-0418">Kinase</keyword>
<dbReference type="GO" id="GO:0046983">
    <property type="term" value="F:protein dimerization activity"/>
    <property type="evidence" value="ECO:0007669"/>
    <property type="project" value="InterPro"/>
</dbReference>
<keyword evidence="12" id="KW-1185">Reference proteome</keyword>
<evidence type="ECO:0000256" key="5">
    <source>
        <dbReference type="ARBA" id="ARBA00022741"/>
    </source>
</evidence>
<proteinExistence type="predicted"/>
<dbReference type="Gene3D" id="1.20.5.1930">
    <property type="match status" value="1"/>
</dbReference>
<evidence type="ECO:0000256" key="2">
    <source>
        <dbReference type="ARBA" id="ARBA00012438"/>
    </source>
</evidence>
<dbReference type="InterPro" id="IPR011712">
    <property type="entry name" value="Sig_transdc_His_kin_sub3_dim/P"/>
</dbReference>
<organism evidence="11 12">
    <name type="scientific">Lacisediminihabitans profunda</name>
    <dbReference type="NCBI Taxonomy" id="2594790"/>
    <lineage>
        <taxon>Bacteria</taxon>
        <taxon>Bacillati</taxon>
        <taxon>Actinomycetota</taxon>
        <taxon>Actinomycetes</taxon>
        <taxon>Micrococcales</taxon>
        <taxon>Microbacteriaceae</taxon>
        <taxon>Lacisediminihabitans</taxon>
    </lineage>
</organism>
<dbReference type="Pfam" id="PF07730">
    <property type="entry name" value="HisKA_3"/>
    <property type="match status" value="1"/>
</dbReference>
<keyword evidence="4" id="KW-0808">Transferase</keyword>
<comment type="catalytic activity">
    <reaction evidence="1">
        <text>ATP + protein L-histidine = ADP + protein N-phospho-L-histidine.</text>
        <dbReference type="EC" id="2.7.13.3"/>
    </reaction>
</comment>
<evidence type="ECO:0000313" key="11">
    <source>
        <dbReference type="EMBL" id="TXN29692.1"/>
    </source>
</evidence>
<evidence type="ECO:0000256" key="4">
    <source>
        <dbReference type="ARBA" id="ARBA00022679"/>
    </source>
</evidence>
<feature type="transmembrane region" description="Helical" evidence="9">
    <location>
        <begin position="112"/>
        <end position="131"/>
    </location>
</feature>
<evidence type="ECO:0000259" key="10">
    <source>
        <dbReference type="Pfam" id="PF07730"/>
    </source>
</evidence>
<feature type="transmembrane region" description="Helical" evidence="9">
    <location>
        <begin position="17"/>
        <end position="35"/>
    </location>
</feature>
<dbReference type="CDD" id="cd16917">
    <property type="entry name" value="HATPase_UhpB-NarQ-NarX-like"/>
    <property type="match status" value="1"/>
</dbReference>
<keyword evidence="8" id="KW-0902">Two-component regulatory system</keyword>
<reference evidence="11 12" key="1">
    <citation type="submission" date="2019-08" db="EMBL/GenBank/DDBJ databases">
        <title>Bacterial whole genome sequence for Glaciihabitans sp. CHu50b-6-2.</title>
        <authorList>
            <person name="Jin L."/>
        </authorList>
    </citation>
    <scope>NUCLEOTIDE SEQUENCE [LARGE SCALE GENOMIC DNA]</scope>
    <source>
        <strain evidence="11 12">CHu50b-6-2</strain>
    </source>
</reference>
<keyword evidence="9" id="KW-0472">Membrane</keyword>
<protein>
    <recommendedName>
        <fullName evidence="2">histidine kinase</fullName>
        <ecNumber evidence="2">2.7.13.3</ecNumber>
    </recommendedName>
</protein>
<evidence type="ECO:0000313" key="12">
    <source>
        <dbReference type="Proteomes" id="UP000321379"/>
    </source>
</evidence>
<accession>A0A5C8UMQ5</accession>
<dbReference type="GO" id="GO:0000155">
    <property type="term" value="F:phosphorelay sensor kinase activity"/>
    <property type="evidence" value="ECO:0007669"/>
    <property type="project" value="InterPro"/>
</dbReference>
<feature type="transmembrane region" description="Helical" evidence="9">
    <location>
        <begin position="83"/>
        <end position="105"/>
    </location>
</feature>
<comment type="caution">
    <text evidence="11">The sequence shown here is derived from an EMBL/GenBank/DDBJ whole genome shotgun (WGS) entry which is preliminary data.</text>
</comment>
<gene>
    <name evidence="11" type="ORF">FVP33_11095</name>
</gene>
<evidence type="ECO:0000256" key="3">
    <source>
        <dbReference type="ARBA" id="ARBA00022553"/>
    </source>
</evidence>
<dbReference type="PANTHER" id="PTHR24421:SF10">
    <property type="entry name" value="NITRATE_NITRITE SENSOR PROTEIN NARQ"/>
    <property type="match status" value="1"/>
</dbReference>
<dbReference type="InterPro" id="IPR050482">
    <property type="entry name" value="Sensor_HK_TwoCompSys"/>
</dbReference>
<dbReference type="AlphaFoldDB" id="A0A5C8UMQ5"/>
<dbReference type="Proteomes" id="UP000321379">
    <property type="component" value="Unassembled WGS sequence"/>
</dbReference>
<dbReference type="GO" id="GO:0005524">
    <property type="term" value="F:ATP binding"/>
    <property type="evidence" value="ECO:0007669"/>
    <property type="project" value="UniProtKB-KW"/>
</dbReference>
<dbReference type="InterPro" id="IPR036890">
    <property type="entry name" value="HATPase_C_sf"/>
</dbReference>
<evidence type="ECO:0000256" key="9">
    <source>
        <dbReference type="SAM" id="Phobius"/>
    </source>
</evidence>
<name>A0A5C8UMQ5_9MICO</name>
<keyword evidence="3" id="KW-0597">Phosphoprotein</keyword>
<sequence>MTIEKAAGAIADATPTWLSRSLNLLGVIVVAYYLALDFLHSVPVLVAVPAAASLLAWAAAAVLPGRYRAPLSVLLGTMVVGGSIAAVPTNGLAIVPATVAVLRLFAEPRRPIWHGAVGGLTAAACLAVAALVFPIPLLGLVAMEGGVLVAALAGISRRQFRTAEAQSRALLEERVAIQEEQAHGAALAERQRVAREIHDVLAHSLGGLVIQLDAVEALLEAGEAGAAFTRVRDARALAASGLSEARRAVDALRDDRPGEAVDGASIVRDLGDLAEAHRALGGRIDFTSSGAERPLPADEAQALVRAMQESLTNARKHAPGQPVAATLEWTPDSVSLVVSNPMVRPVDRGSADPQPGGHHGLEGMIERFDAVRSGSVTAGECDGDFVVRALVLRS</sequence>
<evidence type="ECO:0000256" key="1">
    <source>
        <dbReference type="ARBA" id="ARBA00000085"/>
    </source>
</evidence>
<dbReference type="EC" id="2.7.13.3" evidence="2"/>
<keyword evidence="9" id="KW-0812">Transmembrane</keyword>
<dbReference type="EMBL" id="VRMG01000008">
    <property type="protein sequence ID" value="TXN29692.1"/>
    <property type="molecule type" value="Genomic_DNA"/>
</dbReference>
<feature type="transmembrane region" description="Helical" evidence="9">
    <location>
        <begin position="42"/>
        <end position="63"/>
    </location>
</feature>
<dbReference type="Gene3D" id="3.30.565.10">
    <property type="entry name" value="Histidine kinase-like ATPase, C-terminal domain"/>
    <property type="match status" value="1"/>
</dbReference>
<evidence type="ECO:0000256" key="8">
    <source>
        <dbReference type="ARBA" id="ARBA00023012"/>
    </source>
</evidence>